<evidence type="ECO:0000256" key="1">
    <source>
        <dbReference type="ARBA" id="ARBA00004651"/>
    </source>
</evidence>
<reference evidence="7" key="1">
    <citation type="submission" date="2020-10" db="EMBL/GenBank/DDBJ databases">
        <authorList>
            <person name="Gilroy R."/>
        </authorList>
    </citation>
    <scope>NUCLEOTIDE SEQUENCE</scope>
    <source>
        <strain evidence="7">ChiHile30-977</strain>
    </source>
</reference>
<feature type="transmembrane region" description="Helical" evidence="6">
    <location>
        <begin position="49"/>
        <end position="68"/>
    </location>
</feature>
<dbReference type="Proteomes" id="UP000886819">
    <property type="component" value="Unassembled WGS sequence"/>
</dbReference>
<feature type="transmembrane region" description="Helical" evidence="6">
    <location>
        <begin position="89"/>
        <end position="109"/>
    </location>
</feature>
<dbReference type="PANTHER" id="PTHR30250">
    <property type="entry name" value="PST FAMILY PREDICTED COLANIC ACID TRANSPORTER"/>
    <property type="match status" value="1"/>
</dbReference>
<name>A0A9D0YYZ5_9FIRM</name>
<feature type="transmembrane region" description="Helical" evidence="6">
    <location>
        <begin position="398"/>
        <end position="417"/>
    </location>
</feature>
<sequence>MSQKKNGFLGGVAILSIAGLLSKVIGMLFRIPLTNAIGMEGLGLYQLVYPTYTMLLAVSTAGIPVAISRLVSESVALGRHRDARAVLRAALPVLSCIGLFLMILMIASADSLAAQRRNPEISVGFIALAPAVLIVSVMSAFRGFLQGHSNMGPTAVSQMIEQVGKLVFSLPLAIYGLRFGLVWAAAGALLGVSLSELLALAYVFIVYLRGRPAQRALEATQAEPPPRTRTLAWRIIRVAIPITIGSTIVPIAGYIDSAMIPGRLAAAGLGPSAATTLYGMLSGAAYTLINVPTVLATAVCVNLVPAISAARIDGRRTVMENTSMLGLRLGSLIGFPCAVGMSLLAEPIIHLIYSVPAEEIVITGQILSLSALTILPFTMVQATTGVLQGAGMQKVPMYSLVAGVVCKIILNYILVAIPSLNIYGAPLASLSCYLVSMTINLWYIHVRVGVRLRWGSLLLRPGAATLGMAAAVVLCTAVLDMSRRLNTLVAVAVGVVAYAVLAVALGVIRREDMAYLPGGRKIEALLKKLRLWR</sequence>
<evidence type="ECO:0000256" key="2">
    <source>
        <dbReference type="ARBA" id="ARBA00022475"/>
    </source>
</evidence>
<keyword evidence="3 6" id="KW-0812">Transmembrane</keyword>
<feature type="transmembrane region" description="Helical" evidence="6">
    <location>
        <begin position="121"/>
        <end position="145"/>
    </location>
</feature>
<evidence type="ECO:0000256" key="3">
    <source>
        <dbReference type="ARBA" id="ARBA00022692"/>
    </source>
</evidence>
<feature type="transmembrane region" description="Helical" evidence="6">
    <location>
        <begin position="166"/>
        <end position="186"/>
    </location>
</feature>
<reference evidence="7" key="2">
    <citation type="journal article" date="2021" name="PeerJ">
        <title>Extensive microbial diversity within the chicken gut microbiome revealed by metagenomics and culture.</title>
        <authorList>
            <person name="Gilroy R."/>
            <person name="Ravi A."/>
            <person name="Getino M."/>
            <person name="Pursley I."/>
            <person name="Horton D.L."/>
            <person name="Alikhan N.F."/>
            <person name="Baker D."/>
            <person name="Gharbi K."/>
            <person name="Hall N."/>
            <person name="Watson M."/>
            <person name="Adriaenssens E.M."/>
            <person name="Foster-Nyarko E."/>
            <person name="Jarju S."/>
            <person name="Secka A."/>
            <person name="Antonio M."/>
            <person name="Oren A."/>
            <person name="Chaudhuri R.R."/>
            <person name="La Ragione R."/>
            <person name="Hildebrand F."/>
            <person name="Pallen M.J."/>
        </authorList>
    </citation>
    <scope>NUCLEOTIDE SEQUENCE</scope>
    <source>
        <strain evidence="7">ChiHile30-977</strain>
    </source>
</reference>
<evidence type="ECO:0000256" key="6">
    <source>
        <dbReference type="SAM" id="Phobius"/>
    </source>
</evidence>
<feature type="transmembrane region" description="Helical" evidence="6">
    <location>
        <begin position="7"/>
        <end position="29"/>
    </location>
</feature>
<dbReference type="InterPro" id="IPR050833">
    <property type="entry name" value="Poly_Biosynth_Transport"/>
</dbReference>
<evidence type="ECO:0000256" key="5">
    <source>
        <dbReference type="ARBA" id="ARBA00023136"/>
    </source>
</evidence>
<keyword evidence="5 6" id="KW-0472">Membrane</keyword>
<evidence type="ECO:0000313" key="7">
    <source>
        <dbReference type="EMBL" id="HIQ63403.1"/>
    </source>
</evidence>
<keyword evidence="2" id="KW-1003">Cell membrane</keyword>
<dbReference type="PIRSF" id="PIRSF038958">
    <property type="entry name" value="PG_synth_SpoVB"/>
    <property type="match status" value="1"/>
</dbReference>
<feature type="transmembrane region" description="Helical" evidence="6">
    <location>
        <begin position="457"/>
        <end position="479"/>
    </location>
</feature>
<dbReference type="Pfam" id="PF01943">
    <property type="entry name" value="Polysacc_synt"/>
    <property type="match status" value="1"/>
</dbReference>
<feature type="transmembrane region" description="Helical" evidence="6">
    <location>
        <begin position="325"/>
        <end position="345"/>
    </location>
</feature>
<dbReference type="EMBL" id="DVFI01000101">
    <property type="protein sequence ID" value="HIQ63403.1"/>
    <property type="molecule type" value="Genomic_DNA"/>
</dbReference>
<accession>A0A9D0YYZ5</accession>
<feature type="transmembrane region" description="Helical" evidence="6">
    <location>
        <begin position="284"/>
        <end position="304"/>
    </location>
</feature>
<dbReference type="InterPro" id="IPR024923">
    <property type="entry name" value="PG_synth_SpoVB"/>
</dbReference>
<evidence type="ECO:0000256" key="4">
    <source>
        <dbReference type="ARBA" id="ARBA00022989"/>
    </source>
</evidence>
<gene>
    <name evidence="7" type="ORF">IAA66_07430</name>
</gene>
<dbReference type="GO" id="GO:0005886">
    <property type="term" value="C:plasma membrane"/>
    <property type="evidence" value="ECO:0007669"/>
    <property type="project" value="UniProtKB-SubCell"/>
</dbReference>
<keyword evidence="4 6" id="KW-1133">Transmembrane helix</keyword>
<feature type="transmembrane region" description="Helical" evidence="6">
    <location>
        <begin position="192"/>
        <end position="210"/>
    </location>
</feature>
<organism evidence="7 8">
    <name type="scientific">Candidatus Avichristensenella intestinipullorum</name>
    <dbReference type="NCBI Taxonomy" id="2840693"/>
    <lineage>
        <taxon>Bacteria</taxon>
        <taxon>Bacillati</taxon>
        <taxon>Bacillota</taxon>
        <taxon>Clostridia</taxon>
        <taxon>Candidatus Avichristensenella</taxon>
    </lineage>
</organism>
<comment type="subcellular location">
    <subcellularLocation>
        <location evidence="1">Cell membrane</location>
        <topology evidence="1">Multi-pass membrane protein</topology>
    </subcellularLocation>
</comment>
<feature type="transmembrane region" description="Helical" evidence="6">
    <location>
        <begin position="423"/>
        <end position="445"/>
    </location>
</feature>
<feature type="transmembrane region" description="Helical" evidence="6">
    <location>
        <begin position="231"/>
        <end position="255"/>
    </location>
</feature>
<dbReference type="InterPro" id="IPR002797">
    <property type="entry name" value="Polysacc_synth"/>
</dbReference>
<dbReference type="CDD" id="cd13124">
    <property type="entry name" value="MATE_SpoVB_like"/>
    <property type="match status" value="1"/>
</dbReference>
<protein>
    <submittedName>
        <fullName evidence="7">Polysaccharide biosynthesis protein</fullName>
    </submittedName>
</protein>
<feature type="transmembrane region" description="Helical" evidence="6">
    <location>
        <begin position="485"/>
        <end position="508"/>
    </location>
</feature>
<comment type="caution">
    <text evidence="7">The sequence shown here is derived from an EMBL/GenBank/DDBJ whole genome shotgun (WGS) entry which is preliminary data.</text>
</comment>
<feature type="transmembrane region" description="Helical" evidence="6">
    <location>
        <begin position="365"/>
        <end position="386"/>
    </location>
</feature>
<dbReference type="PANTHER" id="PTHR30250:SF21">
    <property type="entry name" value="LIPID II FLIPPASE MURJ"/>
    <property type="match status" value="1"/>
</dbReference>
<dbReference type="AlphaFoldDB" id="A0A9D0YYZ5"/>
<proteinExistence type="predicted"/>
<evidence type="ECO:0000313" key="8">
    <source>
        <dbReference type="Proteomes" id="UP000886819"/>
    </source>
</evidence>